<accession>A0A239SSE9</accession>
<dbReference type="InterPro" id="IPR036514">
    <property type="entry name" value="SGNH_hydro_sf"/>
</dbReference>
<feature type="domain" description="SGNH hydrolase-type esterase" evidence="2">
    <location>
        <begin position="213"/>
        <end position="409"/>
    </location>
</feature>
<evidence type="ECO:0000313" key="3">
    <source>
        <dbReference type="EMBL" id="SNU88199.1"/>
    </source>
</evidence>
<dbReference type="OrthoDB" id="1828825at2"/>
<gene>
    <name evidence="3" type="ORF">SAMEA4530655_04131</name>
</gene>
<dbReference type="CDD" id="cd01830">
    <property type="entry name" value="XynE_like"/>
    <property type="match status" value="1"/>
</dbReference>
<keyword evidence="3" id="KW-0378">Hydrolase</keyword>
<dbReference type="GO" id="GO:0016788">
    <property type="term" value="F:hydrolase activity, acting on ester bonds"/>
    <property type="evidence" value="ECO:0007669"/>
    <property type="project" value="UniProtKB-ARBA"/>
</dbReference>
<protein>
    <submittedName>
        <fullName evidence="3">GDSL-like Lipase/Acylhydrolase</fullName>
    </submittedName>
</protein>
<feature type="signal peptide" evidence="1">
    <location>
        <begin position="1"/>
        <end position="23"/>
    </location>
</feature>
<dbReference type="Proteomes" id="UP000215126">
    <property type="component" value="Chromosome 1"/>
</dbReference>
<evidence type="ECO:0000256" key="1">
    <source>
        <dbReference type="SAM" id="SignalP"/>
    </source>
</evidence>
<dbReference type="Gene3D" id="3.40.50.1110">
    <property type="entry name" value="SGNH hydrolase"/>
    <property type="match status" value="1"/>
</dbReference>
<evidence type="ECO:0000313" key="4">
    <source>
        <dbReference type="Proteomes" id="UP000215126"/>
    </source>
</evidence>
<feature type="chain" id="PRO_5011217281" evidence="1">
    <location>
        <begin position="24"/>
        <end position="424"/>
    </location>
</feature>
<evidence type="ECO:0000259" key="2">
    <source>
        <dbReference type="Pfam" id="PF13472"/>
    </source>
</evidence>
<name>A0A239SSE9_9BURK</name>
<dbReference type="InterPro" id="IPR013830">
    <property type="entry name" value="SGNH_hydro"/>
</dbReference>
<dbReference type="SUPFAM" id="SSF52266">
    <property type="entry name" value="SGNH hydrolase"/>
    <property type="match status" value="1"/>
</dbReference>
<dbReference type="Pfam" id="PF13472">
    <property type="entry name" value="Lipase_GDSL_2"/>
    <property type="match status" value="1"/>
</dbReference>
<proteinExistence type="predicted"/>
<dbReference type="PANTHER" id="PTHR43784">
    <property type="entry name" value="GDSL-LIKE LIPASE/ACYLHYDROLASE, PUTATIVE (AFU_ORTHOLOGUE AFUA_2G00820)-RELATED"/>
    <property type="match status" value="1"/>
</dbReference>
<dbReference type="InterPro" id="IPR053140">
    <property type="entry name" value="GDSL_Rv0518-like"/>
</dbReference>
<dbReference type="AlphaFoldDB" id="A0A239SSE9"/>
<dbReference type="STRING" id="93222.NA29_24720"/>
<keyword evidence="1" id="KW-0732">Signal</keyword>
<dbReference type="PANTHER" id="PTHR43784:SF2">
    <property type="entry name" value="GDSL-LIKE LIPASE_ACYLHYDROLASE, PUTATIVE (AFU_ORTHOLOGUE AFUA_2G00820)-RELATED"/>
    <property type="match status" value="1"/>
</dbReference>
<organism evidence="3 4">
    <name type="scientific">Pandoraea sputorum</name>
    <dbReference type="NCBI Taxonomy" id="93222"/>
    <lineage>
        <taxon>Bacteria</taxon>
        <taxon>Pseudomonadati</taxon>
        <taxon>Pseudomonadota</taxon>
        <taxon>Betaproteobacteria</taxon>
        <taxon>Burkholderiales</taxon>
        <taxon>Burkholderiaceae</taxon>
        <taxon>Pandoraea</taxon>
    </lineage>
</organism>
<sequence length="424" mass="44947">MQEKFIKLALGLALAGAVAWAGAVQPMPLSTKPEADSIARAGQWTTSWIAPPEPTWSQDFVLPLRMPADMRDVTLRQSLRLAVGGERVRLVISNAYGQQPLRVGRVHVAVEGSADAAPVRFQGKQGIMVAAGAQALSDPIDLRATDGTRLQVDIYLPESTRLAGFHWDARDRTLLLPGDAIGKAGATGESLDARAFLSAVMVDSIRKPVTVVALGDSITDGNGATPGADRRWPDFLARRLAPEGVTVLNAGISGNRLLGGGMGESALARLERDVLGQPGVQAVVVLLGTNDIGWPGGPFAPNEAAPTVETLSQGLLQLIEQAHLRGIRVIGATVTPFEDALKGTPLEGHYSASKEVLRKSLNDWIRNSGSFDAVVDFDRVLRDPARPARMQARFDSGDHLHPGDAGYEAMAGAIALETLLGVPK</sequence>
<dbReference type="EMBL" id="LT906435">
    <property type="protein sequence ID" value="SNU88199.1"/>
    <property type="molecule type" value="Genomic_DNA"/>
</dbReference>
<keyword evidence="4" id="KW-1185">Reference proteome</keyword>
<reference evidence="3 4" key="1">
    <citation type="submission" date="2017-06" db="EMBL/GenBank/DDBJ databases">
        <authorList>
            <consortium name="Pathogen Informatics"/>
        </authorList>
    </citation>
    <scope>NUCLEOTIDE SEQUENCE [LARGE SCALE GENOMIC DNA]</scope>
    <source>
        <strain evidence="3 4">NCTC13161</strain>
    </source>
</reference>